<dbReference type="PROSITE" id="PS51194">
    <property type="entry name" value="HELICASE_CTER"/>
    <property type="match status" value="1"/>
</dbReference>
<evidence type="ECO:0000259" key="13">
    <source>
        <dbReference type="PROSITE" id="PS51194"/>
    </source>
</evidence>
<dbReference type="Gene3D" id="3.30.160.380">
    <property type="entry name" value="Dicer dimerisation domain"/>
    <property type="match status" value="1"/>
</dbReference>
<protein>
    <recommendedName>
        <fullName evidence="17">Dicer-like protein 2</fullName>
    </recommendedName>
</protein>
<evidence type="ECO:0000256" key="4">
    <source>
        <dbReference type="ARBA" id="ARBA00022801"/>
    </source>
</evidence>
<keyword evidence="9" id="KW-0175">Coiled coil</keyword>
<comment type="similarity">
    <text evidence="8">Belongs to the helicase family. Dicer subfamily.</text>
</comment>
<feature type="domain" description="Dicer dsRNA-binding fold" evidence="14">
    <location>
        <begin position="595"/>
        <end position="698"/>
    </location>
</feature>
<dbReference type="InterPro" id="IPR000999">
    <property type="entry name" value="RNase_III_dom"/>
</dbReference>
<dbReference type="GO" id="GO:0051607">
    <property type="term" value="P:defense response to virus"/>
    <property type="evidence" value="ECO:0007669"/>
    <property type="project" value="UniProtKB-KW"/>
</dbReference>
<evidence type="ECO:0000256" key="2">
    <source>
        <dbReference type="ARBA" id="ARBA00022737"/>
    </source>
</evidence>
<dbReference type="CDD" id="cd00593">
    <property type="entry name" value="RIBOc"/>
    <property type="match status" value="2"/>
</dbReference>
<dbReference type="GO" id="GO:0005634">
    <property type="term" value="C:nucleus"/>
    <property type="evidence" value="ECO:0007669"/>
    <property type="project" value="TreeGrafter"/>
</dbReference>
<feature type="domain" description="Helicase ATP-binding" evidence="12">
    <location>
        <begin position="56"/>
        <end position="234"/>
    </location>
</feature>
<evidence type="ECO:0000259" key="12">
    <source>
        <dbReference type="PROSITE" id="PS51192"/>
    </source>
</evidence>
<dbReference type="InterPro" id="IPR036389">
    <property type="entry name" value="RNase_III_sf"/>
</dbReference>
<keyword evidence="2" id="KW-0677">Repeat</keyword>
<evidence type="ECO:0000256" key="10">
    <source>
        <dbReference type="SAM" id="MobiDB-lite"/>
    </source>
</evidence>
<reference evidence="15" key="2">
    <citation type="submission" date="2023-06" db="EMBL/GenBank/DDBJ databases">
        <authorList>
            <consortium name="Lawrence Berkeley National Laboratory"/>
            <person name="Haridas S."/>
            <person name="Hensen N."/>
            <person name="Bonometti L."/>
            <person name="Westerberg I."/>
            <person name="Brannstrom I.O."/>
            <person name="Guillou S."/>
            <person name="Cros-Aarteil S."/>
            <person name="Calhoun S."/>
            <person name="Kuo A."/>
            <person name="Mondo S."/>
            <person name="Pangilinan J."/>
            <person name="Riley R."/>
            <person name="LaButti K."/>
            <person name="Andreopoulos B."/>
            <person name="Lipzen A."/>
            <person name="Chen C."/>
            <person name="Yanf M."/>
            <person name="Daum C."/>
            <person name="Ng V."/>
            <person name="Clum A."/>
            <person name="Steindorff A."/>
            <person name="Ohm R."/>
            <person name="Martin F."/>
            <person name="Silar P."/>
            <person name="Natvig D."/>
            <person name="Lalanne C."/>
            <person name="Gautier V."/>
            <person name="Ament-velasquez S.L."/>
            <person name="Kruys A."/>
            <person name="Hutchinson M.I."/>
            <person name="Powell A.J."/>
            <person name="Barry K."/>
            <person name="Miller A.N."/>
            <person name="Grigoriev I.V."/>
            <person name="Debuchy R."/>
            <person name="Gladieux P."/>
            <person name="Thoren M.H."/>
            <person name="Johannesson H."/>
        </authorList>
    </citation>
    <scope>NUCLEOTIDE SEQUENCE</scope>
    <source>
        <strain evidence="15">CBS 232.78</strain>
    </source>
</reference>
<evidence type="ECO:0000256" key="9">
    <source>
        <dbReference type="SAM" id="Coils"/>
    </source>
</evidence>
<reference evidence="15" key="1">
    <citation type="journal article" date="2023" name="Mol. Phylogenet. Evol.">
        <title>Genome-scale phylogeny and comparative genomics of the fungal order Sordariales.</title>
        <authorList>
            <person name="Hensen N."/>
            <person name="Bonometti L."/>
            <person name="Westerberg I."/>
            <person name="Brannstrom I.O."/>
            <person name="Guillou S."/>
            <person name="Cros-Aarteil S."/>
            <person name="Calhoun S."/>
            <person name="Haridas S."/>
            <person name="Kuo A."/>
            <person name="Mondo S."/>
            <person name="Pangilinan J."/>
            <person name="Riley R."/>
            <person name="LaButti K."/>
            <person name="Andreopoulos B."/>
            <person name="Lipzen A."/>
            <person name="Chen C."/>
            <person name="Yan M."/>
            <person name="Daum C."/>
            <person name="Ng V."/>
            <person name="Clum A."/>
            <person name="Steindorff A."/>
            <person name="Ohm R.A."/>
            <person name="Martin F."/>
            <person name="Silar P."/>
            <person name="Natvig D.O."/>
            <person name="Lalanne C."/>
            <person name="Gautier V."/>
            <person name="Ament-Velasquez S.L."/>
            <person name="Kruys A."/>
            <person name="Hutchinson M.I."/>
            <person name="Powell A.J."/>
            <person name="Barry K."/>
            <person name="Miller A.N."/>
            <person name="Grigoriev I.V."/>
            <person name="Debuchy R."/>
            <person name="Gladieux P."/>
            <person name="Hiltunen Thoren M."/>
            <person name="Johannesson H."/>
        </authorList>
    </citation>
    <scope>NUCLEOTIDE SEQUENCE</scope>
    <source>
        <strain evidence="15">CBS 232.78</strain>
    </source>
</reference>
<dbReference type="GO" id="GO:0005524">
    <property type="term" value="F:ATP binding"/>
    <property type="evidence" value="ECO:0007669"/>
    <property type="project" value="UniProtKB-KW"/>
</dbReference>
<dbReference type="InterPro" id="IPR014001">
    <property type="entry name" value="Helicase_ATP-bd"/>
</dbReference>
<evidence type="ECO:0000313" key="15">
    <source>
        <dbReference type="EMBL" id="KAK3381866.1"/>
    </source>
</evidence>
<dbReference type="Pfam" id="PF00270">
    <property type="entry name" value="DEAD"/>
    <property type="match status" value="1"/>
</dbReference>
<keyword evidence="6" id="KW-0067">ATP-binding</keyword>
<dbReference type="Pfam" id="PF00636">
    <property type="entry name" value="Ribonuclease_3"/>
    <property type="match status" value="2"/>
</dbReference>
<dbReference type="Gene3D" id="3.40.50.300">
    <property type="entry name" value="P-loop containing nucleotide triphosphate hydrolases"/>
    <property type="match status" value="2"/>
</dbReference>
<keyword evidence="3" id="KW-0547">Nucleotide-binding</keyword>
<dbReference type="PROSITE" id="PS50142">
    <property type="entry name" value="RNASE_3_2"/>
    <property type="match status" value="2"/>
</dbReference>
<keyword evidence="7" id="KW-0051">Antiviral defense</keyword>
<dbReference type="PANTHER" id="PTHR14950:SF37">
    <property type="entry name" value="ENDORIBONUCLEASE DICER"/>
    <property type="match status" value="1"/>
</dbReference>
<comment type="caution">
    <text evidence="15">The sequence shown here is derived from an EMBL/GenBank/DDBJ whole genome shotgun (WGS) entry which is preliminary data.</text>
</comment>
<evidence type="ECO:0000256" key="3">
    <source>
        <dbReference type="ARBA" id="ARBA00022741"/>
    </source>
</evidence>
<dbReference type="InterPro" id="IPR027417">
    <property type="entry name" value="P-loop_NTPase"/>
</dbReference>
<dbReference type="GO" id="GO:0003723">
    <property type="term" value="F:RNA binding"/>
    <property type="evidence" value="ECO:0007669"/>
    <property type="project" value="UniProtKB-UniRule"/>
</dbReference>
<feature type="region of interest" description="Disordered" evidence="10">
    <location>
        <begin position="1"/>
        <end position="21"/>
    </location>
</feature>
<keyword evidence="5" id="KW-0347">Helicase</keyword>
<feature type="domain" description="RNase III" evidence="11">
    <location>
        <begin position="1036"/>
        <end position="1219"/>
    </location>
</feature>
<accession>A0AAE0NI09</accession>
<dbReference type="InterPro" id="IPR038248">
    <property type="entry name" value="Dicer_dimer_sf"/>
</dbReference>
<organism evidence="15 16">
    <name type="scientific">Podospora didyma</name>
    <dbReference type="NCBI Taxonomy" id="330526"/>
    <lineage>
        <taxon>Eukaryota</taxon>
        <taxon>Fungi</taxon>
        <taxon>Dikarya</taxon>
        <taxon>Ascomycota</taxon>
        <taxon>Pezizomycotina</taxon>
        <taxon>Sordariomycetes</taxon>
        <taxon>Sordariomycetidae</taxon>
        <taxon>Sordariales</taxon>
        <taxon>Podosporaceae</taxon>
        <taxon>Podospora</taxon>
    </lineage>
</organism>
<dbReference type="GO" id="GO:0004386">
    <property type="term" value="F:helicase activity"/>
    <property type="evidence" value="ECO:0007669"/>
    <property type="project" value="UniProtKB-KW"/>
</dbReference>
<dbReference type="PROSITE" id="PS51327">
    <property type="entry name" value="DICER_DSRBF"/>
    <property type="match status" value="1"/>
</dbReference>
<dbReference type="Pfam" id="PF03368">
    <property type="entry name" value="Dicer_dimer"/>
    <property type="match status" value="1"/>
</dbReference>
<keyword evidence="8" id="KW-0694">RNA-binding</keyword>
<dbReference type="GO" id="GO:0005737">
    <property type="term" value="C:cytoplasm"/>
    <property type="evidence" value="ECO:0007669"/>
    <property type="project" value="TreeGrafter"/>
</dbReference>
<keyword evidence="1" id="KW-0930">Antiviral protein</keyword>
<dbReference type="Pfam" id="PF00271">
    <property type="entry name" value="Helicase_C"/>
    <property type="match status" value="1"/>
</dbReference>
<evidence type="ECO:0008006" key="17">
    <source>
        <dbReference type="Google" id="ProtNLM"/>
    </source>
</evidence>
<sequence>MLKDKSWLLSHNPKPPKINGSNALEIKASQTPVIVPDAAVTTKEVTTAARAYQTEMYEKSIKENIIVVMDTGSGKTLVATLRIKHELARIGAEKRVWFLTPTVELCKQQCKTLQQQIRSVEIRSFSSQDNVDGWRTKELWDTALGNVRVAVATYAVLQTALSDGFVKMGSIALIVFDEAHNCVGKSPGSKIMNDFYWRDKNAGRSVPKILGMTASPTNKVGGDNLQKLEVTLDATCKMPRIHRESLQSHVNRPVVSVEYYPTPASKLHCPSVASMRAILESLDIDDDPEIARWKSENDERSRTKLNGLQKKGNTFVRQQLKVFCDRAEAMSEQLGILAADFYIAKAKSMFIDSATAPNQSAFQTWDYSSRVYLANLLKGVQVDKGALTRVPSPSCISSKVDCLVRILTSHHCGDSGSRGIVFVTERATIAVVHHLLSQHPEIKRLFSVGPVVGSSKHDRGRRDLGDMLNTSEQSDVIGKFRTGEINLLVATSVLEEGIDVSACNLVVCFDPPPSPKSFIQRRGRARKAGSEYFILIDEAAREKAKDWEEIEEQLKAEYDREDKASALSAQVASRETSDRTFIEPTTGAVLDMENAKGRLQRFCAVIGSRRYAEKHPYYVYEELADQPPPSKDQLPLLRAKVVLPASVPYSFRITWSKKPWRSEKNASKDAAFEAYMKLYRAKLVNENLLPLSHDLKSEDMSSLIEIREQYDPWVRVAKIWKASKAPQLYSVVAEERAGSSKMSFEITIPAKVVLSLFVVSLGDGGKEWNVKPQAARSSLRQDNNAEKDGSSSSGYRLSVKDDKQQQLVVFKTPTKAATLSQLVPHILYKVEAQLVASELQRRIFFDAGSDGGTKTGMSSLIRSAITAPARGEAEYQSLEFLGDACLKLLTTVYFTAKYPDWPEGFLTTARARVISGSALCRNALAWELDQFILTKPFGADVWLATSDDNNAGDVTRSKVSSIGNSSSSPRTREIARRTLAHTVKALIGAGRQTGGYSTALSWTKSFLSEVDLPSLEVGRRQLFDRSPSDVPLPADVQLVETLAGHSFRKKSLLIEALTHSSDFTAQNWCYDRLAFLGNAVIENIVTEVIYAAAGGASSRGKMTRYRSAVVNRHFLGYLALRWHVEQTRTTVVQKTRTGFAQKQYNVGFPLWRFLKHCSSDMTAEMNAMEGRFAELRCGISKAVKSGGAYPWLLLVQLRADEFYADVVESLVGAVFVDSGSMETCKSILQRMGLLPYLMRIMKDRVDVLHPKEELQVLAGGKKIEFKLTKIPGDDKEGLTACSVYVGDSLLAEINGFACGEELEIRAATEAVVALR</sequence>
<dbReference type="GO" id="GO:0004525">
    <property type="term" value="F:ribonuclease III activity"/>
    <property type="evidence" value="ECO:0007669"/>
    <property type="project" value="InterPro"/>
</dbReference>
<dbReference type="Proteomes" id="UP001285441">
    <property type="component" value="Unassembled WGS sequence"/>
</dbReference>
<evidence type="ECO:0000313" key="16">
    <source>
        <dbReference type="Proteomes" id="UP001285441"/>
    </source>
</evidence>
<dbReference type="SMART" id="SM00535">
    <property type="entry name" value="RIBOc"/>
    <property type="match status" value="2"/>
</dbReference>
<evidence type="ECO:0000259" key="14">
    <source>
        <dbReference type="PROSITE" id="PS51327"/>
    </source>
</evidence>
<dbReference type="SUPFAM" id="SSF52540">
    <property type="entry name" value="P-loop containing nucleoside triphosphate hydrolases"/>
    <property type="match status" value="1"/>
</dbReference>
<dbReference type="InterPro" id="IPR011545">
    <property type="entry name" value="DEAD/DEAH_box_helicase_dom"/>
</dbReference>
<feature type="domain" description="RNase III" evidence="11">
    <location>
        <begin position="836"/>
        <end position="995"/>
    </location>
</feature>
<dbReference type="GO" id="GO:0030422">
    <property type="term" value="P:siRNA processing"/>
    <property type="evidence" value="ECO:0007669"/>
    <property type="project" value="TreeGrafter"/>
</dbReference>
<feature type="domain" description="Helicase C-terminal" evidence="13">
    <location>
        <begin position="399"/>
        <end position="566"/>
    </location>
</feature>
<evidence type="ECO:0000259" key="11">
    <source>
        <dbReference type="PROSITE" id="PS50142"/>
    </source>
</evidence>
<dbReference type="InterPro" id="IPR005034">
    <property type="entry name" value="Dicer_dimerisation"/>
</dbReference>
<dbReference type="SMART" id="SM00487">
    <property type="entry name" value="DEXDc"/>
    <property type="match status" value="1"/>
</dbReference>
<dbReference type="SUPFAM" id="SSF69065">
    <property type="entry name" value="RNase III domain-like"/>
    <property type="match status" value="2"/>
</dbReference>
<evidence type="ECO:0000256" key="5">
    <source>
        <dbReference type="ARBA" id="ARBA00022806"/>
    </source>
</evidence>
<dbReference type="EMBL" id="JAULSW010000005">
    <property type="protein sequence ID" value="KAK3381866.1"/>
    <property type="molecule type" value="Genomic_DNA"/>
</dbReference>
<gene>
    <name evidence="15" type="ORF">B0H63DRAFT_476754</name>
</gene>
<dbReference type="GO" id="GO:0050688">
    <property type="term" value="P:regulation of defense response to virus"/>
    <property type="evidence" value="ECO:0007669"/>
    <property type="project" value="UniProtKB-KW"/>
</dbReference>
<evidence type="ECO:0000256" key="6">
    <source>
        <dbReference type="ARBA" id="ARBA00022840"/>
    </source>
</evidence>
<evidence type="ECO:0000256" key="1">
    <source>
        <dbReference type="ARBA" id="ARBA00022721"/>
    </source>
</evidence>
<evidence type="ECO:0000256" key="7">
    <source>
        <dbReference type="ARBA" id="ARBA00023118"/>
    </source>
</evidence>
<proteinExistence type="inferred from homology"/>
<feature type="coiled-coil region" evidence="9">
    <location>
        <begin position="537"/>
        <end position="564"/>
    </location>
</feature>
<feature type="region of interest" description="Disordered" evidence="10">
    <location>
        <begin position="774"/>
        <end position="799"/>
    </location>
</feature>
<evidence type="ECO:0000256" key="8">
    <source>
        <dbReference type="PROSITE-ProRule" id="PRU00657"/>
    </source>
</evidence>
<keyword evidence="16" id="KW-1185">Reference proteome</keyword>
<dbReference type="InterPro" id="IPR001650">
    <property type="entry name" value="Helicase_C-like"/>
</dbReference>
<dbReference type="PROSITE" id="PS51192">
    <property type="entry name" value="HELICASE_ATP_BIND_1"/>
    <property type="match status" value="1"/>
</dbReference>
<name>A0AAE0NI09_9PEZI</name>
<keyword evidence="4" id="KW-0378">Hydrolase</keyword>
<dbReference type="SMART" id="SM00490">
    <property type="entry name" value="HELICc"/>
    <property type="match status" value="1"/>
</dbReference>
<dbReference type="Gene3D" id="1.10.1520.10">
    <property type="entry name" value="Ribonuclease III domain"/>
    <property type="match status" value="2"/>
</dbReference>
<dbReference type="PANTHER" id="PTHR14950">
    <property type="entry name" value="DICER-RELATED"/>
    <property type="match status" value="1"/>
</dbReference>